<organism evidence="22">
    <name type="scientific">Fagus sylvatica</name>
    <name type="common">Beechnut</name>
    <dbReference type="NCBI Taxonomy" id="28930"/>
    <lineage>
        <taxon>Eukaryota</taxon>
        <taxon>Viridiplantae</taxon>
        <taxon>Streptophyta</taxon>
        <taxon>Embryophyta</taxon>
        <taxon>Tracheophyta</taxon>
        <taxon>Spermatophyta</taxon>
        <taxon>Magnoliopsida</taxon>
        <taxon>eudicotyledons</taxon>
        <taxon>Gunneridae</taxon>
        <taxon>Pentapetalae</taxon>
        <taxon>rosids</taxon>
        <taxon>fabids</taxon>
        <taxon>Fagales</taxon>
        <taxon>Fagaceae</taxon>
        <taxon>Fagus</taxon>
    </lineage>
</organism>
<keyword evidence="8" id="KW-0812">Transmembrane</keyword>
<accession>A0A2N9HUW9</accession>
<keyword evidence="13" id="KW-0067">ATP-binding</keyword>
<keyword evidence="4" id="KW-0723">Serine/threonine-protein kinase</keyword>
<comment type="subcellular location">
    <subcellularLocation>
        <location evidence="1">Cell membrane</location>
        <topology evidence="1">Single-pass membrane protein</topology>
    </subcellularLocation>
</comment>
<evidence type="ECO:0000259" key="21">
    <source>
        <dbReference type="PROSITE" id="PS50011"/>
    </source>
</evidence>
<evidence type="ECO:0000256" key="16">
    <source>
        <dbReference type="ARBA" id="ARBA00023170"/>
    </source>
</evidence>
<evidence type="ECO:0000256" key="17">
    <source>
        <dbReference type="ARBA" id="ARBA00023180"/>
    </source>
</evidence>
<evidence type="ECO:0000256" key="11">
    <source>
        <dbReference type="ARBA" id="ARBA00022741"/>
    </source>
</evidence>
<dbReference type="SUPFAM" id="SSF56112">
    <property type="entry name" value="Protein kinase-like (PK-like)"/>
    <property type="match status" value="1"/>
</dbReference>
<keyword evidence="17" id="KW-0325">Glycoprotein</keyword>
<evidence type="ECO:0000313" key="22">
    <source>
        <dbReference type="EMBL" id="SPD15845.1"/>
    </source>
</evidence>
<keyword evidence="6" id="KW-0433">Leucine-rich repeat</keyword>
<keyword evidence="16" id="KW-0675">Receptor</keyword>
<dbReference type="FunFam" id="1.10.510.10:FF:000358">
    <property type="entry name" value="Putative leucine-rich repeat receptor-like serine/threonine-protein kinase"/>
    <property type="match status" value="1"/>
</dbReference>
<evidence type="ECO:0000256" key="6">
    <source>
        <dbReference type="ARBA" id="ARBA00022614"/>
    </source>
</evidence>
<keyword evidence="7" id="KW-0808">Transferase</keyword>
<reference evidence="22" key="1">
    <citation type="submission" date="2018-02" db="EMBL/GenBank/DDBJ databases">
        <authorList>
            <person name="Cohen D.B."/>
            <person name="Kent A.D."/>
        </authorList>
    </citation>
    <scope>NUCLEOTIDE SEQUENCE</scope>
</reference>
<evidence type="ECO:0000256" key="12">
    <source>
        <dbReference type="ARBA" id="ARBA00022777"/>
    </source>
</evidence>
<keyword evidence="14" id="KW-1133">Transmembrane helix</keyword>
<evidence type="ECO:0000256" key="5">
    <source>
        <dbReference type="ARBA" id="ARBA00022553"/>
    </source>
</evidence>
<dbReference type="InterPro" id="IPR011009">
    <property type="entry name" value="Kinase-like_dom_sf"/>
</dbReference>
<dbReference type="EC" id="2.7.11.1" evidence="2"/>
<keyword evidence="10" id="KW-0677">Repeat</keyword>
<evidence type="ECO:0000256" key="15">
    <source>
        <dbReference type="ARBA" id="ARBA00023136"/>
    </source>
</evidence>
<dbReference type="InterPro" id="IPR050647">
    <property type="entry name" value="Plant_LRR-RLKs"/>
</dbReference>
<evidence type="ECO:0000256" key="20">
    <source>
        <dbReference type="SAM" id="Coils"/>
    </source>
</evidence>
<evidence type="ECO:0000256" key="4">
    <source>
        <dbReference type="ARBA" id="ARBA00022527"/>
    </source>
</evidence>
<dbReference type="SMART" id="SM00220">
    <property type="entry name" value="S_TKc"/>
    <property type="match status" value="1"/>
</dbReference>
<dbReference type="InterPro" id="IPR001245">
    <property type="entry name" value="Ser-Thr/Tyr_kinase_cat_dom"/>
</dbReference>
<keyword evidence="20" id="KW-0175">Coiled coil</keyword>
<sequence>MANFEAPDFDGVKMKAHGFFVQWLNEMEQFFEWHNWAANKKVRFAKMKLIGRAQVFWEELEYMRFIKQESSITDWEDMKVKLQDEYLSPYFRAKYLPQSYYGNSQVQQGNTRYWSSQPIAPFQENRMSVRSVSNPQPTQASSSMAQALKNLEQAIQNTSAELQHINTRLDSIEKSFQTKPNHLENVASTFVQQEELIVEPKQQEKKDSTLLDEEKVPQESEILKGAHEVKFDCDECATSQPSKVLKDTKLAKVDKIDTIVLPPIEEKTSPFDSLIPHIDFVIPNIFSDVVEHQISLFSMLPKVIPDLKQASSVRILIIRHFKTRGYTLHGSKSPYVGNLSFLKLVNLSDDFLYGEIPQEVTHLFRLQDLRLHNNSLTGRIPNNLTNCPELRVMDFNKNKLIGNIPVKLGSLRKLEKLRIGENNLTGGIPPSLGNISSLQVLSLGLNNFVGNIPDEIGRLQTLYFFNVGAIICLHSCFDEVPKAGRIVFGWKQIVRTHTILYSIDYKGNEFKAIVFEFMANGSLENWLHPNIDNENQSRNLNLLQRLIIAIDVASALHYLHEHCKRPIIHCDLKPSNVLLDNDMIAHVSDFGLARLLSATNDVSQNQTSTVGIKGSIGYATPEYGMGGEASKQGDVYSYGILVLEMFTGQRPTNKMFKDGFNLHNFVRMALPERLVQIVDPNLSTREVEETAPSNRNR</sequence>
<evidence type="ECO:0000256" key="19">
    <source>
        <dbReference type="ARBA" id="ARBA00048679"/>
    </source>
</evidence>
<evidence type="ECO:0000256" key="2">
    <source>
        <dbReference type="ARBA" id="ARBA00012513"/>
    </source>
</evidence>
<evidence type="ECO:0000256" key="3">
    <source>
        <dbReference type="ARBA" id="ARBA00022475"/>
    </source>
</evidence>
<evidence type="ECO:0000256" key="14">
    <source>
        <dbReference type="ARBA" id="ARBA00022989"/>
    </source>
</evidence>
<dbReference type="GO" id="GO:0005524">
    <property type="term" value="F:ATP binding"/>
    <property type="evidence" value="ECO:0007669"/>
    <property type="project" value="UniProtKB-KW"/>
</dbReference>
<keyword evidence="12" id="KW-0418">Kinase</keyword>
<dbReference type="GO" id="GO:0004674">
    <property type="term" value="F:protein serine/threonine kinase activity"/>
    <property type="evidence" value="ECO:0007669"/>
    <property type="project" value="UniProtKB-KW"/>
</dbReference>
<comment type="catalytic activity">
    <reaction evidence="18">
        <text>L-threonyl-[protein] + ATP = O-phospho-L-threonyl-[protein] + ADP + H(+)</text>
        <dbReference type="Rhea" id="RHEA:46608"/>
        <dbReference type="Rhea" id="RHEA-COMP:11060"/>
        <dbReference type="Rhea" id="RHEA-COMP:11605"/>
        <dbReference type="ChEBI" id="CHEBI:15378"/>
        <dbReference type="ChEBI" id="CHEBI:30013"/>
        <dbReference type="ChEBI" id="CHEBI:30616"/>
        <dbReference type="ChEBI" id="CHEBI:61977"/>
        <dbReference type="ChEBI" id="CHEBI:456216"/>
        <dbReference type="EC" id="2.7.11.1"/>
    </reaction>
</comment>
<keyword evidence="11" id="KW-0547">Nucleotide-binding</keyword>
<dbReference type="PROSITE" id="PS00108">
    <property type="entry name" value="PROTEIN_KINASE_ST"/>
    <property type="match status" value="1"/>
</dbReference>
<keyword evidence="15" id="KW-0472">Membrane</keyword>
<protein>
    <recommendedName>
        <fullName evidence="2">non-specific serine/threonine protein kinase</fullName>
        <ecNumber evidence="2">2.7.11.1</ecNumber>
    </recommendedName>
</protein>
<feature type="domain" description="Protein kinase" evidence="21">
    <location>
        <begin position="411"/>
        <end position="697"/>
    </location>
</feature>
<dbReference type="Gene3D" id="1.10.510.10">
    <property type="entry name" value="Transferase(Phosphotransferase) domain 1"/>
    <property type="match status" value="1"/>
</dbReference>
<keyword evidence="5" id="KW-0597">Phosphoprotein</keyword>
<keyword evidence="9" id="KW-0732">Signal</keyword>
<evidence type="ECO:0000256" key="1">
    <source>
        <dbReference type="ARBA" id="ARBA00004162"/>
    </source>
</evidence>
<dbReference type="EMBL" id="OIVN01004168">
    <property type="protein sequence ID" value="SPD15845.1"/>
    <property type="molecule type" value="Genomic_DNA"/>
</dbReference>
<evidence type="ECO:0000256" key="18">
    <source>
        <dbReference type="ARBA" id="ARBA00047899"/>
    </source>
</evidence>
<dbReference type="InterPro" id="IPR032675">
    <property type="entry name" value="LRR_dom_sf"/>
</dbReference>
<dbReference type="AlphaFoldDB" id="A0A2N9HUW9"/>
<dbReference type="Gene3D" id="3.80.10.10">
    <property type="entry name" value="Ribonuclease Inhibitor"/>
    <property type="match status" value="2"/>
</dbReference>
<name>A0A2N9HUW9_FAGSY</name>
<dbReference type="FunFam" id="3.80.10.10:FF:000383">
    <property type="entry name" value="Leucine-rich repeat receptor protein kinase EMS1"/>
    <property type="match status" value="1"/>
</dbReference>
<dbReference type="PANTHER" id="PTHR48056">
    <property type="entry name" value="LRR RECEPTOR-LIKE SERINE/THREONINE-PROTEIN KINASE-RELATED"/>
    <property type="match status" value="1"/>
</dbReference>
<dbReference type="Pfam" id="PF07714">
    <property type="entry name" value="PK_Tyr_Ser-Thr"/>
    <property type="match status" value="1"/>
</dbReference>
<dbReference type="InterPro" id="IPR000719">
    <property type="entry name" value="Prot_kinase_dom"/>
</dbReference>
<feature type="coiled-coil region" evidence="20">
    <location>
        <begin position="141"/>
        <end position="175"/>
    </location>
</feature>
<dbReference type="PANTHER" id="PTHR48056:SF89">
    <property type="entry name" value="OS06G0585982 PROTEIN"/>
    <property type="match status" value="1"/>
</dbReference>
<gene>
    <name evidence="22" type="ORF">FSB_LOCUS43727</name>
</gene>
<evidence type="ECO:0000256" key="7">
    <source>
        <dbReference type="ARBA" id="ARBA00022679"/>
    </source>
</evidence>
<comment type="catalytic activity">
    <reaction evidence="19">
        <text>L-seryl-[protein] + ATP = O-phospho-L-seryl-[protein] + ADP + H(+)</text>
        <dbReference type="Rhea" id="RHEA:17989"/>
        <dbReference type="Rhea" id="RHEA-COMP:9863"/>
        <dbReference type="Rhea" id="RHEA-COMP:11604"/>
        <dbReference type="ChEBI" id="CHEBI:15378"/>
        <dbReference type="ChEBI" id="CHEBI:29999"/>
        <dbReference type="ChEBI" id="CHEBI:30616"/>
        <dbReference type="ChEBI" id="CHEBI:83421"/>
        <dbReference type="ChEBI" id="CHEBI:456216"/>
        <dbReference type="EC" id="2.7.11.1"/>
    </reaction>
</comment>
<evidence type="ECO:0000256" key="13">
    <source>
        <dbReference type="ARBA" id="ARBA00022840"/>
    </source>
</evidence>
<dbReference type="Pfam" id="PF00560">
    <property type="entry name" value="LRR_1"/>
    <property type="match status" value="3"/>
</dbReference>
<keyword evidence="3" id="KW-1003">Cell membrane</keyword>
<proteinExistence type="predicted"/>
<evidence type="ECO:0000256" key="9">
    <source>
        <dbReference type="ARBA" id="ARBA00022729"/>
    </source>
</evidence>
<evidence type="ECO:0000256" key="8">
    <source>
        <dbReference type="ARBA" id="ARBA00022692"/>
    </source>
</evidence>
<dbReference type="InterPro" id="IPR001611">
    <property type="entry name" value="Leu-rich_rpt"/>
</dbReference>
<dbReference type="SUPFAM" id="SSF52058">
    <property type="entry name" value="L domain-like"/>
    <property type="match status" value="1"/>
</dbReference>
<dbReference type="GO" id="GO:0005886">
    <property type="term" value="C:plasma membrane"/>
    <property type="evidence" value="ECO:0007669"/>
    <property type="project" value="UniProtKB-SubCell"/>
</dbReference>
<evidence type="ECO:0000256" key="10">
    <source>
        <dbReference type="ARBA" id="ARBA00022737"/>
    </source>
</evidence>
<dbReference type="InterPro" id="IPR008271">
    <property type="entry name" value="Ser/Thr_kinase_AS"/>
</dbReference>
<dbReference type="GO" id="GO:0033612">
    <property type="term" value="F:receptor serine/threonine kinase binding"/>
    <property type="evidence" value="ECO:0007669"/>
    <property type="project" value="TreeGrafter"/>
</dbReference>
<dbReference type="PROSITE" id="PS50011">
    <property type="entry name" value="PROTEIN_KINASE_DOM"/>
    <property type="match status" value="1"/>
</dbReference>